<name>H2CFD6_9LEPT</name>
<organism evidence="6 7">
    <name type="scientific">Leptonema illini DSM 21528</name>
    <dbReference type="NCBI Taxonomy" id="929563"/>
    <lineage>
        <taxon>Bacteria</taxon>
        <taxon>Pseudomonadati</taxon>
        <taxon>Spirochaetota</taxon>
        <taxon>Spirochaetia</taxon>
        <taxon>Leptospirales</taxon>
        <taxon>Leptospiraceae</taxon>
        <taxon>Leptonema</taxon>
    </lineage>
</organism>
<dbReference type="AlphaFoldDB" id="H2CFD6"/>
<evidence type="ECO:0000256" key="4">
    <source>
        <dbReference type="SAM" id="MobiDB-lite"/>
    </source>
</evidence>
<dbReference type="Pfam" id="PF10672">
    <property type="entry name" value="Methyltrans_SAM"/>
    <property type="match status" value="1"/>
</dbReference>
<dbReference type="STRING" id="183.GCA_002009735_03092"/>
<dbReference type="Gene3D" id="3.40.50.150">
    <property type="entry name" value="Vaccinia Virus protein VP39"/>
    <property type="match status" value="1"/>
</dbReference>
<dbReference type="RefSeq" id="WP_002773892.1">
    <property type="nucleotide sequence ID" value="NZ_JH597773.1"/>
</dbReference>
<sequence>MAQKKKEGSADTASNPSAANLSSDESSLDHTSPGKISSSSIPLGTLPYEMFENRLRKMLRHNGRWARRQSIEAFRVYDRDVPQFPIIIDRYRDDLVVSILEKTDALHAKEDWQTRSLEIIANVFEIDRSRIFVRIRQRVEGGTQGAGQSATGAIKKSEVVEAGLRFEIHLSGHLDTGLFLDHRITRSLVRAEAAGKRFLNLFAYTGSFSVYAAAGGALTTTTADLSPVNLEWAERNMRLNGFTGREHRFVETDLLRGLDDFEPRSFDLAVLDPPTFSKSRRMVRDFDVARDHPEMIERTLRLLVPGGVLYFSSNLKKFKIQADQIRGAEIKDITAQTVPPDFRMQRPHACYRIVKK</sequence>
<feature type="compositionally biased region" description="Polar residues" evidence="4">
    <location>
        <begin position="11"/>
        <end position="25"/>
    </location>
</feature>
<dbReference type="SUPFAM" id="SSF53335">
    <property type="entry name" value="S-adenosyl-L-methionine-dependent methyltransferases"/>
    <property type="match status" value="1"/>
</dbReference>
<dbReference type="GO" id="GO:0008168">
    <property type="term" value="F:methyltransferase activity"/>
    <property type="evidence" value="ECO:0007669"/>
    <property type="project" value="UniProtKB-KW"/>
</dbReference>
<dbReference type="EMBL" id="JH597773">
    <property type="protein sequence ID" value="EHQ07761.1"/>
    <property type="molecule type" value="Genomic_DNA"/>
</dbReference>
<keyword evidence="3" id="KW-0949">S-adenosyl-L-methionine</keyword>
<evidence type="ECO:0000313" key="7">
    <source>
        <dbReference type="Proteomes" id="UP000005737"/>
    </source>
</evidence>
<dbReference type="CDD" id="cd02440">
    <property type="entry name" value="AdoMet_MTases"/>
    <property type="match status" value="1"/>
</dbReference>
<proteinExistence type="predicted"/>
<dbReference type="PANTHER" id="PTHR43042:SF3">
    <property type="entry name" value="RIBOSOMAL RNA LARGE SUBUNIT METHYLTRANSFERASE YWBD-RELATED"/>
    <property type="match status" value="1"/>
</dbReference>
<gene>
    <name evidence="6" type="ORF">Lepil_3098</name>
</gene>
<dbReference type="PANTHER" id="PTHR43042">
    <property type="entry name" value="SAM-DEPENDENT METHYLTRANSFERASE"/>
    <property type="match status" value="1"/>
</dbReference>
<evidence type="ECO:0000313" key="6">
    <source>
        <dbReference type="EMBL" id="EHQ07761.1"/>
    </source>
</evidence>
<feature type="region of interest" description="Disordered" evidence="4">
    <location>
        <begin position="1"/>
        <end position="39"/>
    </location>
</feature>
<reference evidence="6 7" key="1">
    <citation type="submission" date="2011-10" db="EMBL/GenBank/DDBJ databases">
        <title>The Improved High-Quality Draft genome of Leptonema illini DSM 21528.</title>
        <authorList>
            <consortium name="US DOE Joint Genome Institute (JGI-PGF)"/>
            <person name="Lucas S."/>
            <person name="Copeland A."/>
            <person name="Lapidus A."/>
            <person name="Glavina del Rio T."/>
            <person name="Dalin E."/>
            <person name="Tice H."/>
            <person name="Bruce D."/>
            <person name="Goodwin L."/>
            <person name="Pitluck S."/>
            <person name="Peters L."/>
            <person name="Mikhailova N."/>
            <person name="Held B."/>
            <person name="Kyrpides N."/>
            <person name="Mavromatis K."/>
            <person name="Ivanova N."/>
            <person name="Markowitz V."/>
            <person name="Cheng J.-F."/>
            <person name="Hugenholtz P."/>
            <person name="Woyke T."/>
            <person name="Wu D."/>
            <person name="Gronow S."/>
            <person name="Wellnitz S."/>
            <person name="Brambilla E.-M."/>
            <person name="Klenk H.-P."/>
            <person name="Eisen J.A."/>
        </authorList>
    </citation>
    <scope>NUCLEOTIDE SEQUENCE [LARGE SCALE GENOMIC DNA]</scope>
    <source>
        <strain evidence="6 7">DSM 21528</strain>
    </source>
</reference>
<evidence type="ECO:0000256" key="1">
    <source>
        <dbReference type="ARBA" id="ARBA00022603"/>
    </source>
</evidence>
<protein>
    <submittedName>
        <fullName evidence="6">Methyltransferase type 11</fullName>
    </submittedName>
</protein>
<dbReference type="InterPro" id="IPR029063">
    <property type="entry name" value="SAM-dependent_MTases_sf"/>
</dbReference>
<feature type="domain" description="S-adenosylmethionine-dependent methyltransferase" evidence="5">
    <location>
        <begin position="154"/>
        <end position="312"/>
    </location>
</feature>
<dbReference type="HOGENOM" id="CLU_014042_1_1_12"/>
<dbReference type="GO" id="GO:0032259">
    <property type="term" value="P:methylation"/>
    <property type="evidence" value="ECO:0007669"/>
    <property type="project" value="UniProtKB-KW"/>
</dbReference>
<dbReference type="InterPro" id="IPR019614">
    <property type="entry name" value="SAM-dep_methyl-trfase"/>
</dbReference>
<evidence type="ECO:0000259" key="5">
    <source>
        <dbReference type="Pfam" id="PF10672"/>
    </source>
</evidence>
<keyword evidence="1 6" id="KW-0489">Methyltransferase</keyword>
<evidence type="ECO:0000256" key="2">
    <source>
        <dbReference type="ARBA" id="ARBA00022679"/>
    </source>
</evidence>
<keyword evidence="2 6" id="KW-0808">Transferase</keyword>
<evidence type="ECO:0000256" key="3">
    <source>
        <dbReference type="ARBA" id="ARBA00022691"/>
    </source>
</evidence>
<dbReference type="Gene3D" id="3.30.750.80">
    <property type="entry name" value="RNA methyltransferase domain (HRMD) like"/>
    <property type="match status" value="1"/>
</dbReference>
<keyword evidence="7" id="KW-1185">Reference proteome</keyword>
<dbReference type="Proteomes" id="UP000005737">
    <property type="component" value="Unassembled WGS sequence"/>
</dbReference>
<accession>H2CFD6</accession>